<dbReference type="Pfam" id="PF02441">
    <property type="entry name" value="Flavoprotein"/>
    <property type="match status" value="1"/>
</dbReference>
<evidence type="ECO:0000313" key="6">
    <source>
        <dbReference type="EMBL" id="MFC3848126.1"/>
    </source>
</evidence>
<evidence type="ECO:0000256" key="2">
    <source>
        <dbReference type="ARBA" id="ARBA00022630"/>
    </source>
</evidence>
<dbReference type="Proteomes" id="UP001595783">
    <property type="component" value="Unassembled WGS sequence"/>
</dbReference>
<name>A0ABV7ZJ16_9HELI</name>
<keyword evidence="1" id="KW-0637">Prenyltransferase</keyword>
<reference evidence="7" key="1">
    <citation type="journal article" date="2019" name="Int. J. Syst. Evol. Microbiol.">
        <title>The Global Catalogue of Microorganisms (GCM) 10K type strain sequencing project: providing services to taxonomists for standard genome sequencing and annotation.</title>
        <authorList>
            <consortium name="The Broad Institute Genomics Platform"/>
            <consortium name="The Broad Institute Genome Sequencing Center for Infectious Disease"/>
            <person name="Wu L."/>
            <person name="Ma J."/>
        </authorList>
    </citation>
    <scope>NUCLEOTIDE SEQUENCE [LARGE SCALE GENOMIC DNA]</scope>
    <source>
        <strain evidence="7">CCUG 53816</strain>
    </source>
</reference>
<keyword evidence="2" id="KW-0285">Flavoprotein</keyword>
<sequence>MKLVVGISGASGTQLALKFLEHVPQEWALFVVVSQSAKRVARAEGRINLKSALGKLKHPLEIFEESQIDAPIASGSFGAQAMAIIPASLNIIAKIAHGICDELISRAAAVILKEQKKLLIAPRELPLHSIALENLLVLARAGVIIAPPMLTYYTQPRDLESMELFLVGKWLDALGIENHLYTRWGQPC</sequence>
<organism evidence="6 7">
    <name type="scientific">Helicobacter baculiformis</name>
    <dbReference type="NCBI Taxonomy" id="427351"/>
    <lineage>
        <taxon>Bacteria</taxon>
        <taxon>Pseudomonadati</taxon>
        <taxon>Campylobacterota</taxon>
        <taxon>Epsilonproteobacteria</taxon>
        <taxon>Campylobacterales</taxon>
        <taxon>Helicobacteraceae</taxon>
        <taxon>Helicobacter</taxon>
    </lineage>
</organism>
<dbReference type="Gene3D" id="3.40.50.1950">
    <property type="entry name" value="Flavin prenyltransferase-like"/>
    <property type="match status" value="1"/>
</dbReference>
<evidence type="ECO:0000256" key="3">
    <source>
        <dbReference type="ARBA" id="ARBA00022643"/>
    </source>
</evidence>
<keyword evidence="7" id="KW-1185">Reference proteome</keyword>
<evidence type="ECO:0000259" key="5">
    <source>
        <dbReference type="Pfam" id="PF02441"/>
    </source>
</evidence>
<protein>
    <submittedName>
        <fullName evidence="6">UbiX family flavin prenyltransferase</fullName>
        <ecNumber evidence="6">2.5.1.129</ecNumber>
    </submittedName>
</protein>
<dbReference type="SUPFAM" id="SSF52507">
    <property type="entry name" value="Homo-oligomeric flavin-containing Cys decarboxylases, HFCD"/>
    <property type="match status" value="1"/>
</dbReference>
<comment type="caution">
    <text evidence="6">The sequence shown here is derived from an EMBL/GenBank/DDBJ whole genome shotgun (WGS) entry which is preliminary data.</text>
</comment>
<dbReference type="NCBIfam" id="NF004685">
    <property type="entry name" value="PRK06029.1"/>
    <property type="match status" value="1"/>
</dbReference>
<evidence type="ECO:0000313" key="7">
    <source>
        <dbReference type="Proteomes" id="UP001595783"/>
    </source>
</evidence>
<dbReference type="RefSeq" id="WP_104751771.1">
    <property type="nucleotide sequence ID" value="NZ_FZMF01000006.1"/>
</dbReference>
<keyword evidence="4 6" id="KW-0808">Transferase</keyword>
<feature type="domain" description="Flavoprotein" evidence="5">
    <location>
        <begin position="1"/>
        <end position="174"/>
    </location>
</feature>
<dbReference type="EMBL" id="JBHRZO010000039">
    <property type="protein sequence ID" value="MFC3848126.1"/>
    <property type="molecule type" value="Genomic_DNA"/>
</dbReference>
<dbReference type="InterPro" id="IPR036551">
    <property type="entry name" value="Flavin_trans-like"/>
</dbReference>
<gene>
    <name evidence="6" type="ORF">ACFOPX_06265</name>
</gene>
<dbReference type="GO" id="GO:0106141">
    <property type="term" value="F:flavin prenyltransferase activity"/>
    <property type="evidence" value="ECO:0007669"/>
    <property type="project" value="UniProtKB-EC"/>
</dbReference>
<keyword evidence="3" id="KW-0288">FMN</keyword>
<dbReference type="EC" id="2.5.1.129" evidence="6"/>
<proteinExistence type="predicted"/>
<evidence type="ECO:0000256" key="1">
    <source>
        <dbReference type="ARBA" id="ARBA00022602"/>
    </source>
</evidence>
<dbReference type="NCBIfam" id="TIGR00421">
    <property type="entry name" value="ubiX_pad"/>
    <property type="match status" value="1"/>
</dbReference>
<dbReference type="InterPro" id="IPR003382">
    <property type="entry name" value="Flavoprotein"/>
</dbReference>
<dbReference type="InterPro" id="IPR004507">
    <property type="entry name" value="UbiX-like"/>
</dbReference>
<accession>A0ABV7ZJ16</accession>
<evidence type="ECO:0000256" key="4">
    <source>
        <dbReference type="ARBA" id="ARBA00022679"/>
    </source>
</evidence>